<accession>A0A8S5Q9E7</accession>
<reference evidence="1" key="1">
    <citation type="journal article" date="2021" name="Proc. Natl. Acad. Sci. U.S.A.">
        <title>A Catalog of Tens of Thousands of Viruses from Human Metagenomes Reveals Hidden Associations with Chronic Diseases.</title>
        <authorList>
            <person name="Tisza M.J."/>
            <person name="Buck C.B."/>
        </authorList>
    </citation>
    <scope>NUCLEOTIDE SEQUENCE</scope>
    <source>
        <strain evidence="1">CtjOC2</strain>
    </source>
</reference>
<organism evidence="1">
    <name type="scientific">Siphoviridae sp. ctjOC2</name>
    <dbReference type="NCBI Taxonomy" id="2825632"/>
    <lineage>
        <taxon>Viruses</taxon>
        <taxon>Duplodnaviria</taxon>
        <taxon>Heunggongvirae</taxon>
        <taxon>Uroviricota</taxon>
        <taxon>Caudoviricetes</taxon>
    </lineage>
</organism>
<sequence>MAKYVPNKSALKALLKAPMTQGIVVDHAERVAAAAGDGFVSSYKMGKTRHRCIIYADTWSAKRREARDNILTRALG</sequence>
<dbReference type="EMBL" id="BK015605">
    <property type="protein sequence ID" value="DAE15427.1"/>
    <property type="molecule type" value="Genomic_DNA"/>
</dbReference>
<proteinExistence type="predicted"/>
<evidence type="ECO:0000313" key="1">
    <source>
        <dbReference type="EMBL" id="DAE15427.1"/>
    </source>
</evidence>
<name>A0A8S5Q9E7_9CAUD</name>
<protein>
    <submittedName>
        <fullName evidence="1">Type I neck protein</fullName>
    </submittedName>
</protein>